<dbReference type="GO" id="GO:0000166">
    <property type="term" value="F:nucleotide binding"/>
    <property type="evidence" value="ECO:0007669"/>
    <property type="project" value="InterPro"/>
</dbReference>
<dbReference type="InterPro" id="IPR000683">
    <property type="entry name" value="Gfo/Idh/MocA-like_OxRdtase_N"/>
</dbReference>
<dbReference type="PANTHER" id="PTHR43708">
    <property type="entry name" value="CONSERVED EXPRESSED OXIDOREDUCTASE (EUROFUNG)"/>
    <property type="match status" value="1"/>
</dbReference>
<dbReference type="InterPro" id="IPR051317">
    <property type="entry name" value="Gfo/Idh/MocA_oxidoreduct"/>
</dbReference>
<protein>
    <recommendedName>
        <fullName evidence="4">Gfo/Idh/MocA-like oxidoreductase N-terminal domain-containing protein</fullName>
    </recommendedName>
</protein>
<dbReference type="InterPro" id="IPR055170">
    <property type="entry name" value="GFO_IDH_MocA-like_dom"/>
</dbReference>
<sequence length="354" mass="39459">MSNSPIRYGVAGLGRSGWNIHVANIRPRDDAELAAVVDPLQQRRQEAKAEFGCETYEELSHMLDQEDIDVIVVATPSAFHASDTISALKASKHVICEKPMALDVEEADQMIAQAKESNKHLFIHQNRRFDRQFTHLKTVVESGQIGQLYHIRNYSNSFTRRDDWQTLSKNGGGVLNNTCPHHLDAILQLLGAPVTNVMGDLQQISSAGDVEDHVKAFLRASNGCTADMEITSAQNIAADMPSWILCGSQGTLTSDGQKSVVRWFESEEAGEVEVVEGAARNRAYAWQAKPLKWKEETVEAKGPNIGNFYDNVTKVLWHDHEMVVTPESVREVIRVIAEIRKGTKFDREAKKALI</sequence>
<accession>A0A382FJS6</accession>
<evidence type="ECO:0000259" key="2">
    <source>
        <dbReference type="Pfam" id="PF22725"/>
    </source>
</evidence>
<proteinExistence type="predicted"/>
<dbReference type="PANTHER" id="PTHR43708:SF8">
    <property type="entry name" value="OXIDOREDUCTASE"/>
    <property type="match status" value="1"/>
</dbReference>
<evidence type="ECO:0000313" key="3">
    <source>
        <dbReference type="EMBL" id="SVB62357.1"/>
    </source>
</evidence>
<dbReference type="AlphaFoldDB" id="A0A382FJS6"/>
<dbReference type="Pfam" id="PF01408">
    <property type="entry name" value="GFO_IDH_MocA"/>
    <property type="match status" value="1"/>
</dbReference>
<reference evidence="3" key="1">
    <citation type="submission" date="2018-05" db="EMBL/GenBank/DDBJ databases">
        <authorList>
            <person name="Lanie J.A."/>
            <person name="Ng W.-L."/>
            <person name="Kazmierczak K.M."/>
            <person name="Andrzejewski T.M."/>
            <person name="Davidsen T.M."/>
            <person name="Wayne K.J."/>
            <person name="Tettelin H."/>
            <person name="Glass J.I."/>
            <person name="Rusch D."/>
            <person name="Podicherti R."/>
            <person name="Tsui H.-C.T."/>
            <person name="Winkler M.E."/>
        </authorList>
    </citation>
    <scope>NUCLEOTIDE SEQUENCE</scope>
</reference>
<organism evidence="3">
    <name type="scientific">marine metagenome</name>
    <dbReference type="NCBI Taxonomy" id="408172"/>
    <lineage>
        <taxon>unclassified sequences</taxon>
        <taxon>metagenomes</taxon>
        <taxon>ecological metagenomes</taxon>
    </lineage>
</organism>
<gene>
    <name evidence="3" type="ORF">METZ01_LOCUS215211</name>
</gene>
<feature type="domain" description="GFO/IDH/MocA-like oxidoreductase" evidence="2">
    <location>
        <begin position="133"/>
        <end position="252"/>
    </location>
</feature>
<evidence type="ECO:0008006" key="4">
    <source>
        <dbReference type="Google" id="ProtNLM"/>
    </source>
</evidence>
<dbReference type="SUPFAM" id="SSF51735">
    <property type="entry name" value="NAD(P)-binding Rossmann-fold domains"/>
    <property type="match status" value="1"/>
</dbReference>
<dbReference type="EMBL" id="UINC01049963">
    <property type="protein sequence ID" value="SVB62357.1"/>
    <property type="molecule type" value="Genomic_DNA"/>
</dbReference>
<evidence type="ECO:0000259" key="1">
    <source>
        <dbReference type="Pfam" id="PF01408"/>
    </source>
</evidence>
<dbReference type="Pfam" id="PF22725">
    <property type="entry name" value="GFO_IDH_MocA_C3"/>
    <property type="match status" value="1"/>
</dbReference>
<dbReference type="Gene3D" id="3.40.50.720">
    <property type="entry name" value="NAD(P)-binding Rossmann-like Domain"/>
    <property type="match status" value="1"/>
</dbReference>
<feature type="domain" description="Gfo/Idh/MocA-like oxidoreductase N-terminal" evidence="1">
    <location>
        <begin position="6"/>
        <end position="123"/>
    </location>
</feature>
<dbReference type="InterPro" id="IPR036291">
    <property type="entry name" value="NAD(P)-bd_dom_sf"/>
</dbReference>
<name>A0A382FJS6_9ZZZZ</name>
<dbReference type="SUPFAM" id="SSF55347">
    <property type="entry name" value="Glyceraldehyde-3-phosphate dehydrogenase-like, C-terminal domain"/>
    <property type="match status" value="1"/>
</dbReference>
<dbReference type="Gene3D" id="3.30.360.10">
    <property type="entry name" value="Dihydrodipicolinate Reductase, domain 2"/>
    <property type="match status" value="1"/>
</dbReference>